<dbReference type="SMART" id="SM00360">
    <property type="entry name" value="RRM"/>
    <property type="match status" value="1"/>
</dbReference>
<protein>
    <recommendedName>
        <fullName evidence="3 11">Nuclear cap-binding protein subunit 2</fullName>
    </recommendedName>
    <alternativeName>
        <fullName evidence="11">20 kDa nuclear cap-binding protein</fullName>
    </alternativeName>
</protein>
<dbReference type="GO" id="GO:0005846">
    <property type="term" value="C:nuclear cap binding complex"/>
    <property type="evidence" value="ECO:0007669"/>
    <property type="project" value="InterPro"/>
</dbReference>
<feature type="compositionally biased region" description="Basic and acidic residues" evidence="12">
    <location>
        <begin position="198"/>
        <end position="223"/>
    </location>
</feature>
<keyword evidence="6" id="KW-0509">mRNA transport</keyword>
<accession>A0A1R1PST7</accession>
<organism evidence="14 15">
    <name type="scientific">Zancudomyces culisetae</name>
    <name type="common">Gut fungus</name>
    <name type="synonym">Smittium culisetae</name>
    <dbReference type="NCBI Taxonomy" id="1213189"/>
    <lineage>
        <taxon>Eukaryota</taxon>
        <taxon>Fungi</taxon>
        <taxon>Fungi incertae sedis</taxon>
        <taxon>Zoopagomycota</taxon>
        <taxon>Kickxellomycotina</taxon>
        <taxon>Harpellomycetes</taxon>
        <taxon>Harpellales</taxon>
        <taxon>Legeriomycetaceae</taxon>
        <taxon>Zancudomyces</taxon>
    </lineage>
</organism>
<dbReference type="GO" id="GO:0000339">
    <property type="term" value="F:RNA cap binding"/>
    <property type="evidence" value="ECO:0007669"/>
    <property type="project" value="InterPro"/>
</dbReference>
<dbReference type="GO" id="GO:0005634">
    <property type="term" value="C:nucleus"/>
    <property type="evidence" value="ECO:0007669"/>
    <property type="project" value="UniProtKB-SubCell"/>
</dbReference>
<dbReference type="InterPro" id="IPR035979">
    <property type="entry name" value="RBD_domain_sf"/>
</dbReference>
<evidence type="ECO:0000256" key="2">
    <source>
        <dbReference type="ARBA" id="ARBA00010725"/>
    </source>
</evidence>
<sequence>MEKAIQFPNLIIPLDQPSSYKDRQFKGTTEEWVDGLLKTTTLYVGNLSFYTTEEQIHELFSRCGEIKRIVMGLDSLKKTPCGFCFVEYYTRKATSDCMRFINGTKLDNRVIRTDLDPGFKEGRQFGRGKSGGQIRDEHRNTYDEGRGGWGHARARQAEMQQKSFMHAYGSISTMAGGQDLSINSRLGGPVVDRKRNKRGADSLEDDGRYDDGYSKRMRSDRFSDNSNRTLGDESAKNYENENRDGDNADE</sequence>
<evidence type="ECO:0000256" key="8">
    <source>
        <dbReference type="ARBA" id="ARBA00023187"/>
    </source>
</evidence>
<evidence type="ECO:0000256" key="5">
    <source>
        <dbReference type="ARBA" id="ARBA00022664"/>
    </source>
</evidence>
<comment type="caution">
    <text evidence="14">The sequence shown here is derived from an EMBL/GenBank/DDBJ whole genome shotgun (WGS) entry which is preliminary data.</text>
</comment>
<evidence type="ECO:0000256" key="10">
    <source>
        <dbReference type="PROSITE-ProRule" id="PRU00176"/>
    </source>
</evidence>
<feature type="compositionally biased region" description="Basic and acidic residues" evidence="12">
    <location>
        <begin position="134"/>
        <end position="146"/>
    </location>
</feature>
<proteinExistence type="inferred from homology"/>
<dbReference type="CDD" id="cd12240">
    <property type="entry name" value="RRM_NCBP2"/>
    <property type="match status" value="1"/>
</dbReference>
<evidence type="ECO:0000259" key="13">
    <source>
        <dbReference type="PROSITE" id="PS50102"/>
    </source>
</evidence>
<dbReference type="Pfam" id="PF00076">
    <property type="entry name" value="RRM_1"/>
    <property type="match status" value="1"/>
</dbReference>
<evidence type="ECO:0000256" key="1">
    <source>
        <dbReference type="ARBA" id="ARBA00004123"/>
    </source>
</evidence>
<dbReference type="FunFam" id="3.30.70.330:FF:000538">
    <property type="entry name" value="Nuclear cap-binding protein subunit 2"/>
    <property type="match status" value="1"/>
</dbReference>
<dbReference type="GO" id="GO:0006401">
    <property type="term" value="P:RNA catabolic process"/>
    <property type="evidence" value="ECO:0007669"/>
    <property type="project" value="UniProtKB-ARBA"/>
</dbReference>
<evidence type="ECO:0000256" key="12">
    <source>
        <dbReference type="SAM" id="MobiDB-lite"/>
    </source>
</evidence>
<keyword evidence="5 11" id="KW-0507">mRNA processing</keyword>
<dbReference type="InterPro" id="IPR000504">
    <property type="entry name" value="RRM_dom"/>
</dbReference>
<dbReference type="Proteomes" id="UP000188320">
    <property type="component" value="Unassembled WGS sequence"/>
</dbReference>
<evidence type="ECO:0000256" key="9">
    <source>
        <dbReference type="ARBA" id="ARBA00023242"/>
    </source>
</evidence>
<feature type="region of interest" description="Disordered" evidence="12">
    <location>
        <begin position="121"/>
        <end position="153"/>
    </location>
</feature>
<keyword evidence="15" id="KW-1185">Reference proteome</keyword>
<evidence type="ECO:0000256" key="4">
    <source>
        <dbReference type="ARBA" id="ARBA00022448"/>
    </source>
</evidence>
<comment type="subcellular location">
    <subcellularLocation>
        <location evidence="1 11">Nucleus</location>
    </subcellularLocation>
</comment>
<feature type="compositionally biased region" description="Basic and acidic residues" evidence="12">
    <location>
        <begin position="230"/>
        <end position="250"/>
    </location>
</feature>
<dbReference type="PANTHER" id="PTHR18847:SF0">
    <property type="entry name" value="NUCLEAR CAP-BINDING PROTEIN SUBUNIT 2"/>
    <property type="match status" value="1"/>
</dbReference>
<comment type="similarity">
    <text evidence="2 11">Belongs to the RRM NCBP2 family.</text>
</comment>
<dbReference type="AlphaFoldDB" id="A0A1R1PST7"/>
<evidence type="ECO:0000256" key="11">
    <source>
        <dbReference type="RuleBase" id="RU364036"/>
    </source>
</evidence>
<evidence type="ECO:0000256" key="3">
    <source>
        <dbReference type="ARBA" id="ARBA00019878"/>
    </source>
</evidence>
<dbReference type="SUPFAM" id="SSF54928">
    <property type="entry name" value="RNA-binding domain, RBD"/>
    <property type="match status" value="1"/>
</dbReference>
<keyword evidence="7 10" id="KW-0694">RNA-binding</keyword>
<dbReference type="InterPro" id="IPR034148">
    <property type="entry name" value="NCBP2_RRM"/>
</dbReference>
<gene>
    <name evidence="14" type="ORF">AX774_g2473</name>
</gene>
<dbReference type="PROSITE" id="PS50102">
    <property type="entry name" value="RRM"/>
    <property type="match status" value="1"/>
</dbReference>
<keyword evidence="9 11" id="KW-0539">Nucleus</keyword>
<keyword evidence="8 11" id="KW-0508">mRNA splicing</keyword>
<dbReference type="EMBL" id="LSSK01000268">
    <property type="protein sequence ID" value="OMH84011.1"/>
    <property type="molecule type" value="Genomic_DNA"/>
</dbReference>
<dbReference type="PANTHER" id="PTHR18847">
    <property type="entry name" value="20 KD NUCLEAR CAP BINDING PROTEIN"/>
    <property type="match status" value="1"/>
</dbReference>
<dbReference type="Gene3D" id="3.30.70.330">
    <property type="match status" value="1"/>
</dbReference>
<evidence type="ECO:0000256" key="6">
    <source>
        <dbReference type="ARBA" id="ARBA00022816"/>
    </source>
</evidence>
<keyword evidence="4" id="KW-0813">Transport</keyword>
<dbReference type="OrthoDB" id="201398at2759"/>
<dbReference type="InterPro" id="IPR012677">
    <property type="entry name" value="Nucleotide-bd_a/b_plait_sf"/>
</dbReference>
<feature type="region of interest" description="Disordered" evidence="12">
    <location>
        <begin position="176"/>
        <end position="250"/>
    </location>
</feature>
<dbReference type="GO" id="GO:0045292">
    <property type="term" value="P:mRNA cis splicing, via spliceosome"/>
    <property type="evidence" value="ECO:0007669"/>
    <property type="project" value="InterPro"/>
</dbReference>
<reference evidence="15" key="1">
    <citation type="submission" date="2017-01" db="EMBL/GenBank/DDBJ databases">
        <authorList>
            <person name="Wang Y."/>
            <person name="White M."/>
            <person name="Kvist S."/>
            <person name="Moncalvo J.-M."/>
        </authorList>
    </citation>
    <scope>NUCLEOTIDE SEQUENCE [LARGE SCALE GENOMIC DNA]</scope>
    <source>
        <strain evidence="15">COL-18-3</strain>
    </source>
</reference>
<dbReference type="InterPro" id="IPR027157">
    <property type="entry name" value="NCBP2"/>
</dbReference>
<dbReference type="GO" id="GO:0051028">
    <property type="term" value="P:mRNA transport"/>
    <property type="evidence" value="ECO:0007669"/>
    <property type="project" value="UniProtKB-KW"/>
</dbReference>
<feature type="domain" description="RRM" evidence="13">
    <location>
        <begin position="40"/>
        <end position="118"/>
    </location>
</feature>
<evidence type="ECO:0000256" key="7">
    <source>
        <dbReference type="ARBA" id="ARBA00022884"/>
    </source>
</evidence>
<evidence type="ECO:0000313" key="15">
    <source>
        <dbReference type="Proteomes" id="UP000188320"/>
    </source>
</evidence>
<evidence type="ECO:0000313" key="14">
    <source>
        <dbReference type="EMBL" id="OMH84011.1"/>
    </source>
</evidence>
<name>A0A1R1PST7_ZANCU</name>